<dbReference type="Gene3D" id="3.40.960.10">
    <property type="entry name" value="VSR Endonuclease"/>
    <property type="match status" value="1"/>
</dbReference>
<evidence type="ECO:0000313" key="2">
    <source>
        <dbReference type="EMBL" id="AYF30655.1"/>
    </source>
</evidence>
<gene>
    <name evidence="2" type="ORF">CSH63_25060</name>
</gene>
<dbReference type="KEGG" id="mtua:CSH63_25060"/>
<accession>A0A386WQH8</accession>
<evidence type="ECO:0000259" key="1">
    <source>
        <dbReference type="Pfam" id="PF13338"/>
    </source>
</evidence>
<evidence type="ECO:0000313" key="3">
    <source>
        <dbReference type="Proteomes" id="UP000267804"/>
    </source>
</evidence>
<dbReference type="InterPro" id="IPR011335">
    <property type="entry name" value="Restrct_endonuc-II-like"/>
</dbReference>
<dbReference type="EMBL" id="CP024087">
    <property type="protein sequence ID" value="AYF30655.1"/>
    <property type="molecule type" value="Genomic_DNA"/>
</dbReference>
<protein>
    <recommendedName>
        <fullName evidence="1">AbiEi antitoxin N-terminal domain-containing protein</fullName>
    </recommendedName>
</protein>
<organism evidence="2 3">
    <name type="scientific">Micromonospora tulbaghiae</name>
    <dbReference type="NCBI Taxonomy" id="479978"/>
    <lineage>
        <taxon>Bacteria</taxon>
        <taxon>Bacillati</taxon>
        <taxon>Actinomycetota</taxon>
        <taxon>Actinomycetes</taxon>
        <taxon>Micromonosporales</taxon>
        <taxon>Micromonosporaceae</taxon>
        <taxon>Micromonospora</taxon>
    </lineage>
</organism>
<reference evidence="2 3" key="1">
    <citation type="submission" date="2017-10" db="EMBL/GenBank/DDBJ databases">
        <title>Integration of genomic and chemical information greatly accelerates assignment of the full stereostructure of myelolactone, a potent inhibitor of myeloma from a marine-derived Micromonospora.</title>
        <authorList>
            <person name="Kim M.C."/>
            <person name="Machado H."/>
            <person name="Jensen P.R."/>
            <person name="Fenical W."/>
        </authorList>
    </citation>
    <scope>NUCLEOTIDE SEQUENCE [LARGE SCALE GENOMIC DNA]</scope>
    <source>
        <strain evidence="2 3">CNY-010</strain>
    </source>
</reference>
<feature type="domain" description="AbiEi antitoxin N-terminal" evidence="1">
    <location>
        <begin position="7"/>
        <end position="52"/>
    </location>
</feature>
<dbReference type="SUPFAM" id="SSF52980">
    <property type="entry name" value="Restriction endonuclease-like"/>
    <property type="match status" value="1"/>
</dbReference>
<dbReference type="AlphaFoldDB" id="A0A386WQH8"/>
<proteinExistence type="predicted"/>
<dbReference type="InterPro" id="IPR025159">
    <property type="entry name" value="AbiEi_N"/>
</dbReference>
<dbReference type="Proteomes" id="UP000267804">
    <property type="component" value="Chromosome"/>
</dbReference>
<name>A0A386WQH8_9ACTN</name>
<dbReference type="Pfam" id="PF13338">
    <property type="entry name" value="AbiEi_4"/>
    <property type="match status" value="1"/>
</dbReference>
<sequence>MERAWVIRQIASDQGGVVTRAQALRAGYSRHEIDNLLTSRRWRRLARATYAVDRPGPDGSERRRQIRAAVLSLGPQAHAVLGTAAELHGIAGLPRTGAIHVAVPGRAARPTRVKDPAVALHQFEHPEQALTTVDGIPVTAPTHTLAELVLRVPRYHAVALLDSALNQGRITEEEFGVIPALIAGRRGVVNARRHLAEANGAAQSPLETRTRLRCVDGGVPPDALQVEVRDADGYLLGVGDMGWRAARVIAEADGRDPHSTPDALFDDRQRQNRLTNAGWTVLRFTWPDTLRPDYIPQVVRAALAARARR</sequence>